<proteinExistence type="predicted"/>
<name>A0A9N7YEE8_PLEPL</name>
<organism evidence="2 3">
    <name type="scientific">Pleuronectes platessa</name>
    <name type="common">European plaice</name>
    <dbReference type="NCBI Taxonomy" id="8262"/>
    <lineage>
        <taxon>Eukaryota</taxon>
        <taxon>Metazoa</taxon>
        <taxon>Chordata</taxon>
        <taxon>Craniata</taxon>
        <taxon>Vertebrata</taxon>
        <taxon>Euteleostomi</taxon>
        <taxon>Actinopterygii</taxon>
        <taxon>Neopterygii</taxon>
        <taxon>Teleostei</taxon>
        <taxon>Neoteleostei</taxon>
        <taxon>Acanthomorphata</taxon>
        <taxon>Carangaria</taxon>
        <taxon>Pleuronectiformes</taxon>
        <taxon>Pleuronectoidei</taxon>
        <taxon>Pleuronectidae</taxon>
        <taxon>Pleuronectes</taxon>
    </lineage>
</organism>
<gene>
    <name evidence="2" type="ORF">PLEPLA_LOCUS16433</name>
</gene>
<evidence type="ECO:0000313" key="2">
    <source>
        <dbReference type="EMBL" id="CAB1428460.1"/>
    </source>
</evidence>
<protein>
    <submittedName>
        <fullName evidence="2">Uncharacterized protein</fullName>
    </submittedName>
</protein>
<keyword evidence="3" id="KW-1185">Reference proteome</keyword>
<accession>A0A9N7YEE8</accession>
<evidence type="ECO:0000313" key="3">
    <source>
        <dbReference type="Proteomes" id="UP001153269"/>
    </source>
</evidence>
<dbReference type="AlphaFoldDB" id="A0A9N7YEE8"/>
<comment type="caution">
    <text evidence="2">The sequence shown here is derived from an EMBL/GenBank/DDBJ whole genome shotgun (WGS) entry which is preliminary data.</text>
</comment>
<feature type="region of interest" description="Disordered" evidence="1">
    <location>
        <begin position="23"/>
        <end position="68"/>
    </location>
</feature>
<feature type="compositionally biased region" description="Polar residues" evidence="1">
    <location>
        <begin position="59"/>
        <end position="68"/>
    </location>
</feature>
<sequence length="263" mass="29297">MFDINILFDHPLFLTSKLPISRDDSCGEKQPAVHRPPRLHPGRMQVEDHASKRTETSRSIRQTQGDGTSAVKASSLTVRPILCCDCMCLLRHRVAKRPLGRVMVSLHKIPRPRSSLQSTAVVRISRHRDYEVQVECSPQSSCQIGGIKHKHHPLTGQCFEQLSSSPDREQSHCLLSHLYHNLGPLNPPHAAPPPVYHGRDREGAELDAERIRMGNLPVIPRTSAKRAICLINSLFCRSTPGPHPSSPPFAHNSEWDTGEVKGA</sequence>
<evidence type="ECO:0000256" key="1">
    <source>
        <dbReference type="SAM" id="MobiDB-lite"/>
    </source>
</evidence>
<reference evidence="2" key="1">
    <citation type="submission" date="2020-03" db="EMBL/GenBank/DDBJ databases">
        <authorList>
            <person name="Weist P."/>
        </authorList>
    </citation>
    <scope>NUCLEOTIDE SEQUENCE</scope>
</reference>
<feature type="region of interest" description="Disordered" evidence="1">
    <location>
        <begin position="241"/>
        <end position="263"/>
    </location>
</feature>
<feature type="compositionally biased region" description="Basic and acidic residues" evidence="1">
    <location>
        <begin position="45"/>
        <end position="58"/>
    </location>
</feature>
<dbReference type="EMBL" id="CADEAL010001057">
    <property type="protein sequence ID" value="CAB1428460.1"/>
    <property type="molecule type" value="Genomic_DNA"/>
</dbReference>
<dbReference type="Proteomes" id="UP001153269">
    <property type="component" value="Unassembled WGS sequence"/>
</dbReference>